<sequence>MINYRQQTSNIENMEKIMSTIFAKSGLASEKNRFIFPPTNLFSH</sequence>
<organism evidence="1 2">
    <name type="scientific">Neisseria meningitidis serogroup B</name>
    <dbReference type="NCBI Taxonomy" id="491"/>
    <lineage>
        <taxon>Bacteria</taxon>
        <taxon>Pseudomonadati</taxon>
        <taxon>Pseudomonadota</taxon>
        <taxon>Betaproteobacteria</taxon>
        <taxon>Neisseriales</taxon>
        <taxon>Neisseriaceae</taxon>
        <taxon>Neisseria</taxon>
    </lineage>
</organism>
<dbReference type="AlphaFoldDB" id="A0A0H5QEJ3"/>
<protein>
    <submittedName>
        <fullName evidence="1">Uncharacterized protein</fullName>
    </submittedName>
</protein>
<name>A0A0H5QEJ3_NEIMI</name>
<dbReference type="EMBL" id="CVTF01000131">
    <property type="protein sequence ID" value="CRZ00359.1"/>
    <property type="molecule type" value="Genomic_DNA"/>
</dbReference>
<evidence type="ECO:0000313" key="2">
    <source>
        <dbReference type="Proteomes" id="UP000182715"/>
    </source>
</evidence>
<dbReference type="Proteomes" id="UP000182715">
    <property type="component" value="Unassembled WGS sequence"/>
</dbReference>
<proteinExistence type="predicted"/>
<accession>A0A0H5QEJ3</accession>
<evidence type="ECO:0000313" key="1">
    <source>
        <dbReference type="EMBL" id="CRZ00359.1"/>
    </source>
</evidence>
<reference evidence="1 2" key="1">
    <citation type="submission" date="2014-11" db="EMBL/GenBank/DDBJ databases">
        <authorList>
            <person name="Diene M.Seydina."/>
        </authorList>
    </citation>
    <scope>NUCLEOTIDE SEQUENCE [LARGE SCALE GENOMIC DNA]</scope>
    <source>
        <strain evidence="1 2">Neisseria meningitidis CHUV</strain>
    </source>
</reference>